<proteinExistence type="predicted"/>
<evidence type="ECO:0000313" key="2">
    <source>
        <dbReference type="Proteomes" id="UP000298493"/>
    </source>
</evidence>
<sequence>MVIAFASGTPMTIPTRKSIGQNMGNKKLEEDPMSADDVAKCDGLFSGMAQALPEHVLQSQTPQNHLEMI</sequence>
<organism evidence="1 2">
    <name type="scientific">Venturia nashicola</name>
    <dbReference type="NCBI Taxonomy" id="86259"/>
    <lineage>
        <taxon>Eukaryota</taxon>
        <taxon>Fungi</taxon>
        <taxon>Dikarya</taxon>
        <taxon>Ascomycota</taxon>
        <taxon>Pezizomycotina</taxon>
        <taxon>Dothideomycetes</taxon>
        <taxon>Pleosporomycetidae</taxon>
        <taxon>Venturiales</taxon>
        <taxon>Venturiaceae</taxon>
        <taxon>Venturia</taxon>
    </lineage>
</organism>
<evidence type="ECO:0000313" key="1">
    <source>
        <dbReference type="EMBL" id="TID25991.1"/>
    </source>
</evidence>
<gene>
    <name evidence="1" type="ORF">E6O75_ATG03854</name>
</gene>
<dbReference type="EMBL" id="SNSC02000003">
    <property type="protein sequence ID" value="TID25991.1"/>
    <property type="molecule type" value="Genomic_DNA"/>
</dbReference>
<name>A0A4Z1PJN2_9PEZI</name>
<keyword evidence="2" id="KW-1185">Reference proteome</keyword>
<dbReference type="Proteomes" id="UP000298493">
    <property type="component" value="Unassembled WGS sequence"/>
</dbReference>
<protein>
    <submittedName>
        <fullName evidence="1">Uncharacterized protein</fullName>
    </submittedName>
</protein>
<reference evidence="1 2" key="1">
    <citation type="submission" date="2019-04" db="EMBL/GenBank/DDBJ databases">
        <title>High contiguity whole genome sequence and gene annotation resource for two Venturia nashicola isolates.</title>
        <authorList>
            <person name="Prokchorchik M."/>
            <person name="Won K."/>
            <person name="Lee Y."/>
            <person name="Choi E.D."/>
            <person name="Segonzac C."/>
            <person name="Sohn K.H."/>
        </authorList>
    </citation>
    <scope>NUCLEOTIDE SEQUENCE [LARGE SCALE GENOMIC DNA]</scope>
    <source>
        <strain evidence="1 2">PRI2</strain>
    </source>
</reference>
<dbReference type="AlphaFoldDB" id="A0A4Z1PJN2"/>
<comment type="caution">
    <text evidence="1">The sequence shown here is derived from an EMBL/GenBank/DDBJ whole genome shotgun (WGS) entry which is preliminary data.</text>
</comment>
<accession>A0A4Z1PJN2</accession>